<dbReference type="STRING" id="310780.SAMN05216267_104549"/>
<protein>
    <recommendedName>
        <fullName evidence="5">ABC-2 family transporter protein</fullName>
    </recommendedName>
</protein>
<organism evidence="3 4">
    <name type="scientific">Actinacidiphila rubida</name>
    <dbReference type="NCBI Taxonomy" id="310780"/>
    <lineage>
        <taxon>Bacteria</taxon>
        <taxon>Bacillati</taxon>
        <taxon>Actinomycetota</taxon>
        <taxon>Actinomycetes</taxon>
        <taxon>Kitasatosporales</taxon>
        <taxon>Streptomycetaceae</taxon>
        <taxon>Actinacidiphila</taxon>
    </lineage>
</organism>
<keyword evidence="2" id="KW-0472">Membrane</keyword>
<feature type="transmembrane region" description="Helical" evidence="2">
    <location>
        <begin position="41"/>
        <end position="59"/>
    </location>
</feature>
<feature type="region of interest" description="Disordered" evidence="1">
    <location>
        <begin position="1"/>
        <end position="20"/>
    </location>
</feature>
<feature type="transmembrane region" description="Helical" evidence="2">
    <location>
        <begin position="213"/>
        <end position="231"/>
    </location>
</feature>
<feature type="transmembrane region" description="Helical" evidence="2">
    <location>
        <begin position="143"/>
        <end position="164"/>
    </location>
</feature>
<dbReference type="RefSeq" id="WP_218108467.1">
    <property type="nucleotide sequence ID" value="NZ_FODD01000045.1"/>
</dbReference>
<gene>
    <name evidence="3" type="ORF">SAMN05216267_104549</name>
</gene>
<sequence length="362" mass="38431">MSPLTGTTRAEPGTGDPPVPLLRDGGGLAGLAWLTWRQHRWALVTSLVVSAALAAWMLWLAADMTGVFHQCHDTICPEGSPQQARLSAPFGPVNLGDKLLLGEEYVPLLIGVFLGVPLLAREFEQRTLLLAWSQDVSPMRWMWTRLLLLGLVVAALTAGVSAAAGHLARVLHDVGDGSMFQGQLFLDSGMLPLAAGLSWFVVGAALGAAVRRVLPAALAVVAGFVAALVAVDWRYPWLVAPVSRFLPFAAPGSGTPLGANPLVIQGGIQIGPPDHVVNVFDAAHRPVTFPELNRWCPNVFQLGGEDSVACFTRNGLTHHVVYQPGSRIPEFHLLLASGYTALGLLALAAVWLVVRRTALSAG</sequence>
<feature type="transmembrane region" description="Helical" evidence="2">
    <location>
        <begin position="105"/>
        <end position="123"/>
    </location>
</feature>
<dbReference type="EMBL" id="FODD01000045">
    <property type="protein sequence ID" value="SEO81929.1"/>
    <property type="molecule type" value="Genomic_DNA"/>
</dbReference>
<accession>A0A1H8SSJ5</accession>
<evidence type="ECO:0008006" key="5">
    <source>
        <dbReference type="Google" id="ProtNLM"/>
    </source>
</evidence>
<keyword evidence="2" id="KW-0812">Transmembrane</keyword>
<reference evidence="3 4" key="1">
    <citation type="submission" date="2016-10" db="EMBL/GenBank/DDBJ databases">
        <authorList>
            <person name="de Groot N.N."/>
        </authorList>
    </citation>
    <scope>NUCLEOTIDE SEQUENCE [LARGE SCALE GENOMIC DNA]</scope>
    <source>
        <strain evidence="3 4">CGMCC 4.2026</strain>
    </source>
</reference>
<dbReference type="AlphaFoldDB" id="A0A1H8SSJ5"/>
<dbReference type="Proteomes" id="UP000181951">
    <property type="component" value="Unassembled WGS sequence"/>
</dbReference>
<keyword evidence="2" id="KW-1133">Transmembrane helix</keyword>
<feature type="transmembrane region" description="Helical" evidence="2">
    <location>
        <begin position="184"/>
        <end position="206"/>
    </location>
</feature>
<proteinExistence type="predicted"/>
<name>A0A1H8SSJ5_9ACTN</name>
<evidence type="ECO:0000313" key="3">
    <source>
        <dbReference type="EMBL" id="SEO81929.1"/>
    </source>
</evidence>
<evidence type="ECO:0000256" key="1">
    <source>
        <dbReference type="SAM" id="MobiDB-lite"/>
    </source>
</evidence>
<keyword evidence="4" id="KW-1185">Reference proteome</keyword>
<feature type="transmembrane region" description="Helical" evidence="2">
    <location>
        <begin position="331"/>
        <end position="354"/>
    </location>
</feature>
<evidence type="ECO:0000256" key="2">
    <source>
        <dbReference type="SAM" id="Phobius"/>
    </source>
</evidence>
<evidence type="ECO:0000313" key="4">
    <source>
        <dbReference type="Proteomes" id="UP000181951"/>
    </source>
</evidence>